<reference evidence="2 3" key="1">
    <citation type="submission" date="2019-07" db="EMBL/GenBank/DDBJ databases">
        <title>Whole genome shotgun sequence of Pseudonocardia sulfidoxydans NBRC 16205.</title>
        <authorList>
            <person name="Hosoyama A."/>
            <person name="Uohara A."/>
            <person name="Ohji S."/>
            <person name="Ichikawa N."/>
        </authorList>
    </citation>
    <scope>NUCLEOTIDE SEQUENCE [LARGE SCALE GENOMIC DNA]</scope>
    <source>
        <strain evidence="2 3">NBRC 16205</strain>
    </source>
</reference>
<organism evidence="2 3">
    <name type="scientific">Pseudonocardia sulfidoxydans NBRC 16205</name>
    <dbReference type="NCBI Taxonomy" id="1223511"/>
    <lineage>
        <taxon>Bacteria</taxon>
        <taxon>Bacillati</taxon>
        <taxon>Actinomycetota</taxon>
        <taxon>Actinomycetes</taxon>
        <taxon>Pseudonocardiales</taxon>
        <taxon>Pseudonocardiaceae</taxon>
        <taxon>Pseudonocardia</taxon>
    </lineage>
</organism>
<dbReference type="SUPFAM" id="SSF53474">
    <property type="entry name" value="alpha/beta-Hydrolases"/>
    <property type="match status" value="1"/>
</dbReference>
<dbReference type="Pfam" id="PF00561">
    <property type="entry name" value="Abhydrolase_1"/>
    <property type="match status" value="1"/>
</dbReference>
<dbReference type="Proteomes" id="UP000321685">
    <property type="component" value="Unassembled WGS sequence"/>
</dbReference>
<dbReference type="PANTHER" id="PTHR43433:SF5">
    <property type="entry name" value="AB HYDROLASE-1 DOMAIN-CONTAINING PROTEIN"/>
    <property type="match status" value="1"/>
</dbReference>
<protein>
    <submittedName>
        <fullName evidence="2">Esterase</fullName>
    </submittedName>
</protein>
<evidence type="ECO:0000313" key="3">
    <source>
        <dbReference type="Proteomes" id="UP000321685"/>
    </source>
</evidence>
<dbReference type="PANTHER" id="PTHR43433">
    <property type="entry name" value="HYDROLASE, ALPHA/BETA FOLD FAMILY PROTEIN"/>
    <property type="match status" value="1"/>
</dbReference>
<dbReference type="RefSeq" id="WP_147101720.1">
    <property type="nucleotide sequence ID" value="NZ_BJVJ01000001.1"/>
</dbReference>
<proteinExistence type="predicted"/>
<dbReference type="AlphaFoldDB" id="A0A511D8W7"/>
<evidence type="ECO:0000259" key="1">
    <source>
        <dbReference type="Pfam" id="PF00561"/>
    </source>
</evidence>
<keyword evidence="3" id="KW-1185">Reference proteome</keyword>
<name>A0A511D8W7_9PSEU</name>
<evidence type="ECO:0000313" key="2">
    <source>
        <dbReference type="EMBL" id="GEL21245.1"/>
    </source>
</evidence>
<dbReference type="InterPro" id="IPR000073">
    <property type="entry name" value="AB_hydrolase_1"/>
</dbReference>
<dbReference type="OrthoDB" id="5431692at2"/>
<gene>
    <name evidence="2" type="ORF">PSU4_01990</name>
</gene>
<dbReference type="InterPro" id="IPR050471">
    <property type="entry name" value="AB_hydrolase"/>
</dbReference>
<comment type="caution">
    <text evidence="2">The sequence shown here is derived from an EMBL/GenBank/DDBJ whole genome shotgun (WGS) entry which is preliminary data.</text>
</comment>
<accession>A0A511D8W7</accession>
<feature type="domain" description="AB hydrolase-1" evidence="1">
    <location>
        <begin position="14"/>
        <end position="172"/>
    </location>
</feature>
<dbReference type="InterPro" id="IPR029058">
    <property type="entry name" value="AB_hydrolase_fold"/>
</dbReference>
<sequence length="254" mass="27675">MSTGPRVVGTGPNRVLAFHGWFGSSAGWGHFPEYVDQEQFSYAFLDCRGYGRRKDVTGEYTMEEISADALAAADALGWDTFHLLGHSMGAFAMQHLLVAAPERVQKLYSLSGVPATGGQLDDQVLGMFSAAPQSLEARIGLTHFATGSRLPDSFAARIATESQANSTVEAFAGHLLPWARGTDISEQVRGLKHPVKALVGEYDPALTEEVSRATWLEFFPDCEIGTIPNTGHYAMYEAPAWLAASVEEFFLRRV</sequence>
<dbReference type="GO" id="GO:0003824">
    <property type="term" value="F:catalytic activity"/>
    <property type="evidence" value="ECO:0007669"/>
    <property type="project" value="UniProtKB-ARBA"/>
</dbReference>
<dbReference type="Gene3D" id="3.40.50.1820">
    <property type="entry name" value="alpha/beta hydrolase"/>
    <property type="match status" value="1"/>
</dbReference>
<dbReference type="EMBL" id="BJVJ01000001">
    <property type="protein sequence ID" value="GEL21245.1"/>
    <property type="molecule type" value="Genomic_DNA"/>
</dbReference>